<accession>A0ABS4K1H2</accession>
<evidence type="ECO:0000313" key="6">
    <source>
        <dbReference type="Proteomes" id="UP001519308"/>
    </source>
</evidence>
<organism evidence="5 6">
    <name type="scientific">Clostridium punense</name>
    <dbReference type="NCBI Taxonomy" id="1054297"/>
    <lineage>
        <taxon>Bacteria</taxon>
        <taxon>Bacillati</taxon>
        <taxon>Bacillota</taxon>
        <taxon>Clostridia</taxon>
        <taxon>Eubacteriales</taxon>
        <taxon>Clostridiaceae</taxon>
        <taxon>Clostridium</taxon>
    </lineage>
</organism>
<dbReference type="RefSeq" id="WP_021284458.1">
    <property type="nucleotide sequence ID" value="NZ_JAGGLL010000004.1"/>
</dbReference>
<dbReference type="InterPro" id="IPR036397">
    <property type="entry name" value="RNaseH_sf"/>
</dbReference>
<dbReference type="EMBL" id="JAGGLL010000004">
    <property type="protein sequence ID" value="MBP2020986.1"/>
    <property type="molecule type" value="Genomic_DNA"/>
</dbReference>
<feature type="domain" description="Exonuclease" evidence="4">
    <location>
        <begin position="2"/>
        <end position="188"/>
    </location>
</feature>
<proteinExistence type="predicted"/>
<dbReference type="InterPro" id="IPR047201">
    <property type="entry name" value="ERI-1_3'hExo-like"/>
</dbReference>
<dbReference type="SUPFAM" id="SSF53098">
    <property type="entry name" value="Ribonuclease H-like"/>
    <property type="match status" value="1"/>
</dbReference>
<evidence type="ECO:0000256" key="3">
    <source>
        <dbReference type="ARBA" id="ARBA00022839"/>
    </source>
</evidence>
<keyword evidence="6" id="KW-1185">Reference proteome</keyword>
<dbReference type="Pfam" id="PF00929">
    <property type="entry name" value="RNase_T"/>
    <property type="match status" value="1"/>
</dbReference>
<dbReference type="InterPro" id="IPR012337">
    <property type="entry name" value="RNaseH-like_sf"/>
</dbReference>
<dbReference type="InterPro" id="IPR013520">
    <property type="entry name" value="Ribonucl_H"/>
</dbReference>
<protein>
    <submittedName>
        <fullName evidence="5">DNA polymerase III epsilon subunit-like protein</fullName>
    </submittedName>
</protein>
<comment type="caution">
    <text evidence="5">The sequence shown here is derived from an EMBL/GenBank/DDBJ whole genome shotgun (WGS) entry which is preliminary data.</text>
</comment>
<dbReference type="PANTHER" id="PTHR23044">
    <property type="entry name" value="3'-5' EXONUCLEASE ERI1-RELATED"/>
    <property type="match status" value="1"/>
</dbReference>
<sequence>MSYIIFDLEFNHPSKSQDEEQNKINKRFPFEIIQIGGLKLDSDFNTIATFDKLIKPEAYTDIKPYIQEITGLTSELLSTENNFKELYLSLYDFMKGDNILCVWGASDIKELFRNFKYHNLDHSDISKQYIDIQHYASKYFNYPKGTNIGLSKAVELLNIPIKEEFHNAFNDAYYTAEVFKKIYKKEYQPKTYNLNKTKSAREEVQRTKLDTNKLLKQFEKMFNRELTKEEQSMIKLAYNMGNTNQFQVQKKKS</sequence>
<dbReference type="CDD" id="cd06133">
    <property type="entry name" value="ERI-1_3'hExo_like"/>
    <property type="match status" value="1"/>
</dbReference>
<dbReference type="Proteomes" id="UP001519308">
    <property type="component" value="Unassembled WGS sequence"/>
</dbReference>
<keyword evidence="1" id="KW-0540">Nuclease</keyword>
<dbReference type="SMART" id="SM00479">
    <property type="entry name" value="EXOIII"/>
    <property type="match status" value="1"/>
</dbReference>
<evidence type="ECO:0000313" key="5">
    <source>
        <dbReference type="EMBL" id="MBP2020986.1"/>
    </source>
</evidence>
<evidence type="ECO:0000259" key="4">
    <source>
        <dbReference type="SMART" id="SM00479"/>
    </source>
</evidence>
<name>A0ABS4K1H2_9CLOT</name>
<dbReference type="PANTHER" id="PTHR23044:SF61">
    <property type="entry name" value="3'-5' EXORIBONUCLEASE 1-RELATED"/>
    <property type="match status" value="1"/>
</dbReference>
<reference evidence="5 6" key="1">
    <citation type="submission" date="2021-03" db="EMBL/GenBank/DDBJ databases">
        <title>Genomic Encyclopedia of Type Strains, Phase IV (KMG-IV): sequencing the most valuable type-strain genomes for metagenomic binning, comparative biology and taxonomic classification.</title>
        <authorList>
            <person name="Goeker M."/>
        </authorList>
    </citation>
    <scope>NUCLEOTIDE SEQUENCE [LARGE SCALE GENOMIC DNA]</scope>
    <source>
        <strain evidence="5 6">DSM 28650</strain>
    </source>
</reference>
<keyword evidence="2" id="KW-0378">Hydrolase</keyword>
<gene>
    <name evidence="5" type="ORF">J2Z44_000770</name>
</gene>
<keyword evidence="3" id="KW-0269">Exonuclease</keyword>
<dbReference type="Gene3D" id="3.30.420.10">
    <property type="entry name" value="Ribonuclease H-like superfamily/Ribonuclease H"/>
    <property type="match status" value="1"/>
</dbReference>
<evidence type="ECO:0000256" key="2">
    <source>
        <dbReference type="ARBA" id="ARBA00022801"/>
    </source>
</evidence>
<dbReference type="InterPro" id="IPR051274">
    <property type="entry name" value="3-5_Exoribonuclease"/>
</dbReference>
<evidence type="ECO:0000256" key="1">
    <source>
        <dbReference type="ARBA" id="ARBA00022722"/>
    </source>
</evidence>